<dbReference type="PROSITE" id="PS51846">
    <property type="entry name" value="CNNM"/>
    <property type="match status" value="1"/>
</dbReference>
<dbReference type="InterPro" id="IPR036318">
    <property type="entry name" value="FAD-bd_PCMH-like_sf"/>
</dbReference>
<dbReference type="PANTHER" id="PTHR43099">
    <property type="entry name" value="UPF0053 PROTEIN YRKA"/>
    <property type="match status" value="1"/>
</dbReference>
<feature type="transmembrane region" description="Helical" evidence="12">
    <location>
        <begin position="106"/>
        <end position="126"/>
    </location>
</feature>
<evidence type="ECO:0000256" key="2">
    <source>
        <dbReference type="ARBA" id="ARBA00006337"/>
    </source>
</evidence>
<feature type="region of interest" description="Disordered" evidence="11">
    <location>
        <begin position="432"/>
        <end position="451"/>
    </location>
</feature>
<dbReference type="InterPro" id="IPR005170">
    <property type="entry name" value="Transptr-assoc_dom"/>
</dbReference>
<dbReference type="Gene3D" id="3.30.465.10">
    <property type="match status" value="1"/>
</dbReference>
<evidence type="ECO:0000256" key="6">
    <source>
        <dbReference type="ARBA" id="ARBA00022989"/>
    </source>
</evidence>
<dbReference type="InterPro" id="IPR016169">
    <property type="entry name" value="FAD-bd_PCMH_sub2"/>
</dbReference>
<evidence type="ECO:0000256" key="5">
    <source>
        <dbReference type="ARBA" id="ARBA00022737"/>
    </source>
</evidence>
<dbReference type="CDD" id="cd04590">
    <property type="entry name" value="CBS_pair_CorC_HlyC_assoc"/>
    <property type="match status" value="1"/>
</dbReference>
<dbReference type="Pfam" id="PF03471">
    <property type="entry name" value="CorC_HlyC"/>
    <property type="match status" value="1"/>
</dbReference>
<evidence type="ECO:0000256" key="11">
    <source>
        <dbReference type="SAM" id="MobiDB-lite"/>
    </source>
</evidence>
<organism evidence="15 16">
    <name type="scientific">Lapidilactobacillus dextrinicus</name>
    <dbReference type="NCBI Taxonomy" id="51664"/>
    <lineage>
        <taxon>Bacteria</taxon>
        <taxon>Bacillati</taxon>
        <taxon>Bacillota</taxon>
        <taxon>Bacilli</taxon>
        <taxon>Lactobacillales</taxon>
        <taxon>Lactobacillaceae</taxon>
        <taxon>Lapidilactobacillus</taxon>
    </lineage>
</organism>
<evidence type="ECO:0000256" key="4">
    <source>
        <dbReference type="ARBA" id="ARBA00022692"/>
    </source>
</evidence>
<dbReference type="Gene3D" id="3.10.580.10">
    <property type="entry name" value="CBS-domain"/>
    <property type="match status" value="1"/>
</dbReference>
<feature type="transmembrane region" description="Helical" evidence="12">
    <location>
        <begin position="12"/>
        <end position="35"/>
    </location>
</feature>
<dbReference type="PANTHER" id="PTHR43099:SF5">
    <property type="entry name" value="HLYC_CORC FAMILY TRANSPORTER"/>
    <property type="match status" value="1"/>
</dbReference>
<reference evidence="15" key="1">
    <citation type="journal article" date="2021" name="PeerJ">
        <title>Extensive microbial diversity within the chicken gut microbiome revealed by metagenomics and culture.</title>
        <authorList>
            <person name="Gilroy R."/>
            <person name="Ravi A."/>
            <person name="Getino M."/>
            <person name="Pursley I."/>
            <person name="Horton D.L."/>
            <person name="Alikhan N.F."/>
            <person name="Baker D."/>
            <person name="Gharbi K."/>
            <person name="Hall N."/>
            <person name="Watson M."/>
            <person name="Adriaenssens E.M."/>
            <person name="Foster-Nyarko E."/>
            <person name="Jarju S."/>
            <person name="Secka A."/>
            <person name="Antonio M."/>
            <person name="Oren A."/>
            <person name="Chaudhuri R.R."/>
            <person name="La Ragione R."/>
            <person name="Hildebrand F."/>
            <person name="Pallen M.J."/>
        </authorList>
    </citation>
    <scope>NUCLEOTIDE SEQUENCE</scope>
    <source>
        <strain evidence="15">CHK173-2119</strain>
    </source>
</reference>
<dbReference type="Pfam" id="PF01595">
    <property type="entry name" value="CNNM"/>
    <property type="match status" value="1"/>
</dbReference>
<evidence type="ECO:0000256" key="10">
    <source>
        <dbReference type="PROSITE-ProRule" id="PRU01193"/>
    </source>
</evidence>
<evidence type="ECO:0000259" key="14">
    <source>
        <dbReference type="PROSITE" id="PS51846"/>
    </source>
</evidence>
<comment type="similarity">
    <text evidence="2">Belongs to the UPF0053 family.</text>
</comment>
<dbReference type="InterPro" id="IPR000644">
    <property type="entry name" value="CBS_dom"/>
</dbReference>
<evidence type="ECO:0000256" key="3">
    <source>
        <dbReference type="ARBA" id="ARBA00022475"/>
    </source>
</evidence>
<dbReference type="GO" id="GO:0050660">
    <property type="term" value="F:flavin adenine dinucleotide binding"/>
    <property type="evidence" value="ECO:0007669"/>
    <property type="project" value="InterPro"/>
</dbReference>
<dbReference type="RefSeq" id="WP_270330129.1">
    <property type="nucleotide sequence ID" value="NZ_JAQEIC010000001.1"/>
</dbReference>
<evidence type="ECO:0000256" key="7">
    <source>
        <dbReference type="ARBA" id="ARBA00023122"/>
    </source>
</evidence>
<evidence type="ECO:0000256" key="12">
    <source>
        <dbReference type="SAM" id="Phobius"/>
    </source>
</evidence>
<evidence type="ECO:0000259" key="13">
    <source>
        <dbReference type="PROSITE" id="PS51371"/>
    </source>
</evidence>
<keyword evidence="3" id="KW-1003">Cell membrane</keyword>
<dbReference type="SUPFAM" id="SSF54631">
    <property type="entry name" value="CBS-domain pair"/>
    <property type="match status" value="1"/>
</dbReference>
<dbReference type="InterPro" id="IPR051676">
    <property type="entry name" value="UPF0053_domain"/>
</dbReference>
<feature type="domain" description="CNNM transmembrane" evidence="14">
    <location>
        <begin position="6"/>
        <end position="204"/>
    </location>
</feature>
<comment type="subcellular location">
    <subcellularLocation>
        <location evidence="1">Cell membrane</location>
        <topology evidence="1">Multi-pass membrane protein</topology>
    </subcellularLocation>
</comment>
<dbReference type="EMBL" id="DYXY01000080">
    <property type="protein sequence ID" value="HJE15068.1"/>
    <property type="molecule type" value="Genomic_DNA"/>
</dbReference>
<dbReference type="InterPro" id="IPR002550">
    <property type="entry name" value="CNNM"/>
</dbReference>
<evidence type="ECO:0000256" key="9">
    <source>
        <dbReference type="PROSITE-ProRule" id="PRU00703"/>
    </source>
</evidence>
<comment type="caution">
    <text evidence="15">The sequence shown here is derived from an EMBL/GenBank/DDBJ whole genome shotgun (WGS) entry which is preliminary data.</text>
</comment>
<dbReference type="InterPro" id="IPR044751">
    <property type="entry name" value="Ion_transp-like_CBS"/>
</dbReference>
<dbReference type="Proteomes" id="UP000774947">
    <property type="component" value="Unassembled WGS sequence"/>
</dbReference>
<keyword evidence="7 9" id="KW-0129">CBS domain</keyword>
<dbReference type="Pfam" id="PF00571">
    <property type="entry name" value="CBS"/>
    <property type="match status" value="2"/>
</dbReference>
<keyword evidence="6 10" id="KW-1133">Transmembrane helix</keyword>
<evidence type="ECO:0000313" key="16">
    <source>
        <dbReference type="Proteomes" id="UP000774947"/>
    </source>
</evidence>
<evidence type="ECO:0000313" key="15">
    <source>
        <dbReference type="EMBL" id="HJE15068.1"/>
    </source>
</evidence>
<name>A0A921B2P5_9LACO</name>
<proteinExistence type="inferred from homology"/>
<feature type="domain" description="CBS" evidence="13">
    <location>
        <begin position="289"/>
        <end position="346"/>
    </location>
</feature>
<keyword evidence="8 10" id="KW-0472">Membrane</keyword>
<keyword evidence="4 10" id="KW-0812">Transmembrane</keyword>
<dbReference type="GO" id="GO:0005886">
    <property type="term" value="C:plasma membrane"/>
    <property type="evidence" value="ECO:0007669"/>
    <property type="project" value="UniProtKB-SubCell"/>
</dbReference>
<evidence type="ECO:0000256" key="1">
    <source>
        <dbReference type="ARBA" id="ARBA00004651"/>
    </source>
</evidence>
<keyword evidence="5" id="KW-0677">Repeat</keyword>
<accession>A0A921B2P5</accession>
<sequence>MSGDPASSSLGGQILLIVILTLVNAFFAAAEMAIVSVNRTKIETEAENGDKKAKSLLGVMNDSSGFLATIQVAITFAGFLSSASAATSMASLLAPLFGNASWAEQVSVIIITIILSYVSLVFGELFPKQIALAKAEEVAKASVGPVKVVRAFLRPFVWLLSASTNLLVKLTPVDLASEDNKMTRDEMLSVIERSRKTGALNPDEYNMLEGIINFNDTMAREVMVPRTDAFMVDINDSNSKNIDEILSQPYSRIPVYKEDKDSIVGIVHIKNILKTARESGFEDLQLADVMSKPMFVPETITIDDLLLEMQRTHQQMAVLLDEYGGVVGIATIEDLLEEIVGEIDDESDSTETLFSKVGDRTYVIAGKMSLSEFNDQFKTDLENDDVDTIAGFVITELGAIPSDGQHLKVTLENGMILTTGTMQGSRMENVTLTLPEEHEDVDDSEEPTEED</sequence>
<dbReference type="SMART" id="SM01091">
    <property type="entry name" value="CorC_HlyC"/>
    <property type="match status" value="1"/>
</dbReference>
<feature type="compositionally biased region" description="Acidic residues" evidence="11">
    <location>
        <begin position="437"/>
        <end position="451"/>
    </location>
</feature>
<reference evidence="15" key="2">
    <citation type="submission" date="2021-09" db="EMBL/GenBank/DDBJ databases">
        <authorList>
            <person name="Gilroy R."/>
        </authorList>
    </citation>
    <scope>NUCLEOTIDE SEQUENCE</scope>
    <source>
        <strain evidence="15">CHK173-2119</strain>
    </source>
</reference>
<gene>
    <name evidence="15" type="ORF">K8W17_03215</name>
</gene>
<dbReference type="FunFam" id="3.10.580.10:FF:000002">
    <property type="entry name" value="Magnesium/cobalt efflux protein CorC"/>
    <property type="match status" value="1"/>
</dbReference>
<protein>
    <submittedName>
        <fullName evidence="15">Hemolysin family protein</fullName>
    </submittedName>
</protein>
<dbReference type="InterPro" id="IPR046342">
    <property type="entry name" value="CBS_dom_sf"/>
</dbReference>
<dbReference type="PROSITE" id="PS51371">
    <property type="entry name" value="CBS"/>
    <property type="match status" value="2"/>
</dbReference>
<feature type="domain" description="CBS" evidence="13">
    <location>
        <begin position="223"/>
        <end position="284"/>
    </location>
</feature>
<dbReference type="SUPFAM" id="SSF56176">
    <property type="entry name" value="FAD-binding/transporter-associated domain-like"/>
    <property type="match status" value="1"/>
</dbReference>
<dbReference type="AlphaFoldDB" id="A0A921B2P5"/>
<evidence type="ECO:0000256" key="8">
    <source>
        <dbReference type="ARBA" id="ARBA00023136"/>
    </source>
</evidence>
<feature type="transmembrane region" description="Helical" evidence="12">
    <location>
        <begin position="64"/>
        <end position="86"/>
    </location>
</feature>